<feature type="compositionally biased region" description="Basic and acidic residues" evidence="7">
    <location>
        <begin position="493"/>
        <end position="510"/>
    </location>
</feature>
<keyword evidence="2" id="KW-0808">Transferase</keyword>
<dbReference type="Pfam" id="PF03062">
    <property type="entry name" value="MBOAT"/>
    <property type="match status" value="1"/>
</dbReference>
<name>A0AAV4IZ67_9GAST</name>
<feature type="transmembrane region" description="Helical" evidence="8">
    <location>
        <begin position="367"/>
        <end position="386"/>
    </location>
</feature>
<keyword evidence="4 8" id="KW-1133">Transmembrane helix</keyword>
<feature type="transmembrane region" description="Helical" evidence="8">
    <location>
        <begin position="93"/>
        <end position="112"/>
    </location>
</feature>
<proteinExistence type="predicted"/>
<evidence type="ECO:0000256" key="8">
    <source>
        <dbReference type="SAM" id="Phobius"/>
    </source>
</evidence>
<feature type="region of interest" description="Disordered" evidence="7">
    <location>
        <begin position="483"/>
        <end position="556"/>
    </location>
</feature>
<dbReference type="EMBL" id="BMAT01013506">
    <property type="protein sequence ID" value="GFS14291.1"/>
    <property type="molecule type" value="Genomic_DNA"/>
</dbReference>
<evidence type="ECO:0000256" key="4">
    <source>
        <dbReference type="ARBA" id="ARBA00022989"/>
    </source>
</evidence>
<organism evidence="9 10">
    <name type="scientific">Elysia marginata</name>
    <dbReference type="NCBI Taxonomy" id="1093978"/>
    <lineage>
        <taxon>Eukaryota</taxon>
        <taxon>Metazoa</taxon>
        <taxon>Spiralia</taxon>
        <taxon>Lophotrochozoa</taxon>
        <taxon>Mollusca</taxon>
        <taxon>Gastropoda</taxon>
        <taxon>Heterobranchia</taxon>
        <taxon>Euthyneura</taxon>
        <taxon>Panpulmonata</taxon>
        <taxon>Sacoglossa</taxon>
        <taxon>Placobranchoidea</taxon>
        <taxon>Plakobranchidae</taxon>
        <taxon>Elysia</taxon>
    </lineage>
</organism>
<gene>
    <name evidence="9" type="ORF">ElyMa_006742800</name>
</gene>
<comment type="subcellular location">
    <subcellularLocation>
        <location evidence="1">Membrane</location>
        <topology evidence="1">Multi-pass membrane protein</topology>
    </subcellularLocation>
</comment>
<keyword evidence="5 8" id="KW-0472">Membrane</keyword>
<evidence type="ECO:0000256" key="7">
    <source>
        <dbReference type="SAM" id="MobiDB-lite"/>
    </source>
</evidence>
<dbReference type="GO" id="GO:0030258">
    <property type="term" value="P:lipid modification"/>
    <property type="evidence" value="ECO:0007669"/>
    <property type="project" value="TreeGrafter"/>
</dbReference>
<dbReference type="GO" id="GO:0016020">
    <property type="term" value="C:membrane"/>
    <property type="evidence" value="ECO:0007669"/>
    <property type="project" value="UniProtKB-SubCell"/>
</dbReference>
<accession>A0AAV4IZ67</accession>
<keyword evidence="6" id="KW-0012">Acyltransferase</keyword>
<comment type="caution">
    <text evidence="9">The sequence shown here is derived from an EMBL/GenBank/DDBJ whole genome shotgun (WGS) entry which is preliminary data.</text>
</comment>
<evidence type="ECO:0000256" key="5">
    <source>
        <dbReference type="ARBA" id="ARBA00023136"/>
    </source>
</evidence>
<keyword evidence="10" id="KW-1185">Reference proteome</keyword>
<dbReference type="InterPro" id="IPR004299">
    <property type="entry name" value="MBOAT_fam"/>
</dbReference>
<feature type="transmembrane region" description="Helical" evidence="8">
    <location>
        <begin position="57"/>
        <end position="86"/>
    </location>
</feature>
<protein>
    <submittedName>
        <fullName evidence="9">Membrane-bound O-acyltransferase domain-containing protein 2-like</fullName>
    </submittedName>
</protein>
<evidence type="ECO:0000256" key="1">
    <source>
        <dbReference type="ARBA" id="ARBA00004141"/>
    </source>
</evidence>
<feature type="transmembrane region" description="Helical" evidence="8">
    <location>
        <begin position="461"/>
        <end position="478"/>
    </location>
</feature>
<dbReference type="PANTHER" id="PTHR13906">
    <property type="entry name" value="PORCUPINE"/>
    <property type="match status" value="1"/>
</dbReference>
<dbReference type="GO" id="GO:0016746">
    <property type="term" value="F:acyltransferase activity"/>
    <property type="evidence" value="ECO:0007669"/>
    <property type="project" value="UniProtKB-KW"/>
</dbReference>
<feature type="transmembrane region" description="Helical" evidence="8">
    <location>
        <begin position="12"/>
        <end position="37"/>
    </location>
</feature>
<sequence length="556" mass="63999">MVCLNYTLELYVLIIAIFLHQLNFVVAESSGILLGFLLRVALPHSINKPSWRLFYCLFWGIAFLLFLIGKSIWVVFLQIMVCYFIMKHGPQRYMSMLVFFFALGYMLVNYLIRINLDTPFYDETYPLMVTTQKLTSLAFGLSDWRLMQKGKKMTPEREKWAVREMPNLLEYLAFVVSFQGVLAGPFCHWNLYRAFIEGNTKARLSEDTRHPVRYEDDPSTVGRAVATKVIAVAFWTYIQTSMHPLFPRALDADPDFIAKHNIFYRAFHAYLTFFIQRSKYYVTWILETLLTNNTTSFDFSSLAIRTLVADAVYNASGLGYIGDDENGQPQWTGMTNVHVVKIETAPCLKIYLDNWNIMTTHWLRHVCYMRAPFLNTLFTFILSALWHGVHPGYYITFIAASFFVQAGRKARANIRPLFQGSQTSRFVYDVITTLATQVSLPHLVFSFVVRDSQQILRFHKSFYFGTYIIVACLCIFLPQHKQKRRPTSPPASPEKELPPAAKSDNDRDNNHQQNHHTHQNGNHNNPGGHTEVVAAGDMASHSEGLQRRGVELVQKA</sequence>
<dbReference type="Proteomes" id="UP000762676">
    <property type="component" value="Unassembled WGS sequence"/>
</dbReference>
<evidence type="ECO:0000313" key="10">
    <source>
        <dbReference type="Proteomes" id="UP000762676"/>
    </source>
</evidence>
<dbReference type="PANTHER" id="PTHR13906:SF4">
    <property type="entry name" value="LYSOPHOSPHOLIPID ACYLTRANSFERASE 6"/>
    <property type="match status" value="1"/>
</dbReference>
<feature type="transmembrane region" description="Helical" evidence="8">
    <location>
        <begin position="168"/>
        <end position="191"/>
    </location>
</feature>
<dbReference type="AlphaFoldDB" id="A0AAV4IZ67"/>
<evidence type="ECO:0000256" key="6">
    <source>
        <dbReference type="ARBA" id="ARBA00023315"/>
    </source>
</evidence>
<feature type="compositionally biased region" description="Low complexity" evidence="7">
    <location>
        <begin position="519"/>
        <end position="529"/>
    </location>
</feature>
<evidence type="ECO:0000313" key="9">
    <source>
        <dbReference type="EMBL" id="GFS14291.1"/>
    </source>
</evidence>
<reference evidence="9 10" key="1">
    <citation type="journal article" date="2021" name="Elife">
        <title>Chloroplast acquisition without the gene transfer in kleptoplastic sea slugs, Plakobranchus ocellatus.</title>
        <authorList>
            <person name="Maeda T."/>
            <person name="Takahashi S."/>
            <person name="Yoshida T."/>
            <person name="Shimamura S."/>
            <person name="Takaki Y."/>
            <person name="Nagai Y."/>
            <person name="Toyoda A."/>
            <person name="Suzuki Y."/>
            <person name="Arimoto A."/>
            <person name="Ishii H."/>
            <person name="Satoh N."/>
            <person name="Nishiyama T."/>
            <person name="Hasebe M."/>
            <person name="Maruyama T."/>
            <person name="Minagawa J."/>
            <person name="Obokata J."/>
            <person name="Shigenobu S."/>
        </authorList>
    </citation>
    <scope>NUCLEOTIDE SEQUENCE [LARGE SCALE GENOMIC DNA]</scope>
</reference>
<dbReference type="InterPro" id="IPR049941">
    <property type="entry name" value="LPLAT_7/PORCN-like"/>
</dbReference>
<evidence type="ECO:0000256" key="2">
    <source>
        <dbReference type="ARBA" id="ARBA00022679"/>
    </source>
</evidence>
<keyword evidence="3 8" id="KW-0812">Transmembrane</keyword>
<evidence type="ECO:0000256" key="3">
    <source>
        <dbReference type="ARBA" id="ARBA00022692"/>
    </source>
</evidence>